<gene>
    <name evidence="2" type="ORF">HGRIS_006535</name>
</gene>
<organism evidence="2 3">
    <name type="scientific">Hohenbuehelia grisea</name>
    <dbReference type="NCBI Taxonomy" id="104357"/>
    <lineage>
        <taxon>Eukaryota</taxon>
        <taxon>Fungi</taxon>
        <taxon>Dikarya</taxon>
        <taxon>Basidiomycota</taxon>
        <taxon>Agaricomycotina</taxon>
        <taxon>Agaricomycetes</taxon>
        <taxon>Agaricomycetidae</taxon>
        <taxon>Agaricales</taxon>
        <taxon>Pleurotineae</taxon>
        <taxon>Pleurotaceae</taxon>
        <taxon>Hohenbuehelia</taxon>
    </lineage>
</organism>
<protein>
    <submittedName>
        <fullName evidence="2">Uncharacterized protein</fullName>
    </submittedName>
</protein>
<sequence length="185" mass="20110">MHMRGALEETKGLKVSQLIVGLFPQHAQILLHPPPPFTTPTPLDDSQLAEQYDAETLLDHPPVVPPGWNRDVLHPATIPRSHAKPGYRQWRLGAKSKKRNRICEPQPGPGPNSGLPSLPPPVRRALSMPSGWCVRHLLLLNRSSRFDAIAGDGDCGLTLKAGFSSPPSHTGLAAFVGLMRVAIEL</sequence>
<evidence type="ECO:0000313" key="3">
    <source>
        <dbReference type="Proteomes" id="UP001556367"/>
    </source>
</evidence>
<name>A0ABR3J9S7_9AGAR</name>
<comment type="caution">
    <text evidence="2">The sequence shown here is derived from an EMBL/GenBank/DDBJ whole genome shotgun (WGS) entry which is preliminary data.</text>
</comment>
<proteinExistence type="predicted"/>
<reference evidence="3" key="1">
    <citation type="submission" date="2024-06" db="EMBL/GenBank/DDBJ databases">
        <title>Multi-omics analyses provide insights into the biosynthesis of the anticancer antibiotic pleurotin in Hohenbuehelia grisea.</title>
        <authorList>
            <person name="Weaver J.A."/>
            <person name="Alberti F."/>
        </authorList>
    </citation>
    <scope>NUCLEOTIDE SEQUENCE [LARGE SCALE GENOMIC DNA]</scope>
    <source>
        <strain evidence="3">T-177</strain>
    </source>
</reference>
<evidence type="ECO:0000256" key="1">
    <source>
        <dbReference type="SAM" id="MobiDB-lite"/>
    </source>
</evidence>
<feature type="region of interest" description="Disordered" evidence="1">
    <location>
        <begin position="96"/>
        <end position="118"/>
    </location>
</feature>
<evidence type="ECO:0000313" key="2">
    <source>
        <dbReference type="EMBL" id="KAL0952245.1"/>
    </source>
</evidence>
<dbReference type="Proteomes" id="UP001556367">
    <property type="component" value="Unassembled WGS sequence"/>
</dbReference>
<accession>A0ABR3J9S7</accession>
<dbReference type="EMBL" id="JASNQZ010000010">
    <property type="protein sequence ID" value="KAL0952245.1"/>
    <property type="molecule type" value="Genomic_DNA"/>
</dbReference>
<keyword evidence="3" id="KW-1185">Reference proteome</keyword>